<evidence type="ECO:0000313" key="1">
    <source>
        <dbReference type="EMBL" id="OZY51637.1"/>
    </source>
</evidence>
<sequence length="372" mass="42253">MATYHYHYDPLDRLIQTAGIQRFYNQSRITTEIEGTQSYSVFQHDGQLLAQRRRDRTKDECHLLGTDLQQSVLHAVGADKHHSMAYNAYGHRPVENGLISLLGFNGERADPVTGHYLLGNGYRAFNPVLMRFNSPDSWSPFERGGANRYAYGLDDPVNLIDTDGHAPFAFLGGRILQGLNTEKFLRRARKSLDPKVISGHRSVIKTFDSIQEIMPDIYIAGDYNSAGRRLNIHAHGSYTQGIGGMMKSGNKNIFPERVYEAVKKSGFGEFDTVRLISCHSGDMGFRSFAYMFAKLTKRRVKGYEGGVWSGTAPRQIALAFRQQMGRDLAITDQVSVLRKNVTKKKYFPSGKVQKRHRSRWFDQDGWLDEEGW</sequence>
<dbReference type="Proteomes" id="UP000216897">
    <property type="component" value="Unassembled WGS sequence"/>
</dbReference>
<reference evidence="1 2" key="1">
    <citation type="submission" date="2017-08" db="EMBL/GenBank/DDBJ databases">
        <title>Genomic and metabolic characterisation of spoilage-associated Pseudomonas species.</title>
        <authorList>
            <person name="Stanborough T."/>
            <person name="Fegan N."/>
            <person name="Powell S.M."/>
            <person name="Singh T."/>
            <person name="Tamplin M.L."/>
            <person name="Chandry P.S."/>
        </authorList>
    </citation>
    <scope>NUCLEOTIDE SEQUENCE [LARGE SCALE GENOMIC DNA]</scope>
    <source>
        <strain evidence="1 2">L1814</strain>
    </source>
</reference>
<dbReference type="InterPro" id="IPR022385">
    <property type="entry name" value="Rhs_assc_core"/>
</dbReference>
<dbReference type="NCBIfam" id="TIGR03696">
    <property type="entry name" value="Rhs_assc_core"/>
    <property type="match status" value="1"/>
</dbReference>
<dbReference type="GeneID" id="61878821"/>
<keyword evidence="2" id="KW-1185">Reference proteome</keyword>
<protein>
    <submittedName>
        <fullName evidence="1">RHS repeat-associated core domain-containing protein</fullName>
    </submittedName>
</protein>
<gene>
    <name evidence="1" type="ORF">CJF38_22565</name>
</gene>
<dbReference type="Gene3D" id="2.180.10.10">
    <property type="entry name" value="RHS repeat-associated core"/>
    <property type="match status" value="1"/>
</dbReference>
<dbReference type="RefSeq" id="WP_052959710.1">
    <property type="nucleotide sequence ID" value="NZ_CP062158.2"/>
</dbReference>
<dbReference type="EMBL" id="NQKG01000040">
    <property type="protein sequence ID" value="OZY51637.1"/>
    <property type="molecule type" value="Genomic_DNA"/>
</dbReference>
<accession>A0ABX4GFC5</accession>
<comment type="caution">
    <text evidence="1">The sequence shown here is derived from an EMBL/GenBank/DDBJ whole genome shotgun (WGS) entry which is preliminary data.</text>
</comment>
<evidence type="ECO:0000313" key="2">
    <source>
        <dbReference type="Proteomes" id="UP000216897"/>
    </source>
</evidence>
<proteinExistence type="predicted"/>
<organism evidence="1 2">
    <name type="scientific">Pseudomonas lundensis</name>
    <dbReference type="NCBI Taxonomy" id="86185"/>
    <lineage>
        <taxon>Bacteria</taxon>
        <taxon>Pseudomonadati</taxon>
        <taxon>Pseudomonadota</taxon>
        <taxon>Gammaproteobacteria</taxon>
        <taxon>Pseudomonadales</taxon>
        <taxon>Pseudomonadaceae</taxon>
        <taxon>Pseudomonas</taxon>
    </lineage>
</organism>
<name>A0ABX4GFC5_9PSED</name>